<feature type="binding site" evidence="13">
    <location>
        <position position="472"/>
    </location>
    <ligand>
        <name>K(+)</name>
        <dbReference type="ChEBI" id="CHEBI:29103"/>
        <note>ligand shared between two tetrameric partners</note>
    </ligand>
</feature>
<feature type="binding site" evidence="13">
    <location>
        <position position="473"/>
    </location>
    <ligand>
        <name>K(+)</name>
        <dbReference type="ChEBI" id="CHEBI:29103"/>
        <note>ligand shared between two tetrameric partners</note>
    </ligand>
</feature>
<feature type="binding site" evidence="13 15">
    <location>
        <begin position="384"/>
        <end position="388"/>
    </location>
    <ligand>
        <name>IMP</name>
        <dbReference type="ChEBI" id="CHEBI:58053"/>
    </ligand>
</feature>
<dbReference type="EMBL" id="LNYT01000003">
    <property type="protein sequence ID" value="KTD50625.1"/>
    <property type="molecule type" value="Genomic_DNA"/>
</dbReference>
<keyword evidence="9 13" id="KW-0560">Oxidoreductase</keyword>
<feature type="binding site" description="in other chain" evidence="13 17">
    <location>
        <position position="302"/>
    </location>
    <ligand>
        <name>K(+)</name>
        <dbReference type="ChEBI" id="CHEBI:29103"/>
        <note>ligand shared between two tetrameric partners</note>
    </ligand>
</feature>
<dbReference type="PANTHER" id="PTHR11911">
    <property type="entry name" value="INOSINE-5-MONOPHOSPHATE DEHYDROGENASE RELATED"/>
    <property type="match status" value="1"/>
</dbReference>
<evidence type="ECO:0000256" key="2">
    <source>
        <dbReference type="ARBA" id="ARBA00005502"/>
    </source>
</evidence>
<dbReference type="GO" id="GO:0003938">
    <property type="term" value="F:IMP dehydrogenase activity"/>
    <property type="evidence" value="ECO:0007669"/>
    <property type="project" value="UniProtKB-UniRule"/>
</dbReference>
<accession>A0A0W0Y0S0</accession>
<dbReference type="Pfam" id="PF00478">
    <property type="entry name" value="IMPDH"/>
    <property type="match status" value="1"/>
</dbReference>
<dbReference type="PROSITE" id="PS51371">
    <property type="entry name" value="CBS"/>
    <property type="match status" value="2"/>
</dbReference>
<sequence length="490" mass="52209">MSLSIVQQALTFDDVLLVPAHSLVLPKEVSLQTRLTRGIELNIPLVSAAMDTVTESRLAIAMAQEGGIGIIHKNMNIAAQADEVRKVKKFESGMVKDPVWVTPQTTVEDLLTVIAHHNFSGVPVVENGLLVGIVTSRDIRFETNLALPVSAVMTPKERLVTVKEGAGREEIQSLLHKHRLEKLLVVNDEFKLRGLITVKDIQKAKENPFANKDHQGQLRVGAAVGVGEGTDERVEALVEAGVDVLVVDTAHGHSQGVLNRVAWIKKHFPQVQVVGGNIATAAAASDLVAAGVDAVKVGIGPGSICTTRIVTGVGVPQITAIANVAEGVKGQVPVIADGGIRFSGDICKALAAGADTVMLGSMFAGTEESPGEIELYQGRTYKSYRGMGSIGAMAQAQGSSDRYFQDMSQGAEKLVPEGIEGRVPYKGPVQTIIHQMMGGLRSCMGYTGCKTISLLHENAEFVQVTNAGMRESHVHDVSITKQAPNYQVDN</sequence>
<dbReference type="Pfam" id="PF00571">
    <property type="entry name" value="CBS"/>
    <property type="match status" value="2"/>
</dbReference>
<feature type="binding site" evidence="13 15">
    <location>
        <position position="303"/>
    </location>
    <ligand>
        <name>IMP</name>
        <dbReference type="ChEBI" id="CHEBI:58053"/>
    </ligand>
</feature>
<evidence type="ECO:0000313" key="23">
    <source>
        <dbReference type="Proteomes" id="UP000054608"/>
    </source>
</evidence>
<comment type="similarity">
    <text evidence="2 13 19">Belongs to the IMPDH/GMPR family.</text>
</comment>
<evidence type="ECO:0000256" key="7">
    <source>
        <dbReference type="ARBA" id="ARBA00022755"/>
    </source>
</evidence>
<name>A0A0W0Y0S0_9GAMM</name>
<evidence type="ECO:0000256" key="6">
    <source>
        <dbReference type="ARBA" id="ARBA00022749"/>
    </source>
</evidence>
<evidence type="ECO:0000256" key="17">
    <source>
        <dbReference type="PIRSR" id="PIRSR000130-4"/>
    </source>
</evidence>
<evidence type="ECO:0000313" key="22">
    <source>
        <dbReference type="EMBL" id="KTD50625.1"/>
    </source>
</evidence>
<evidence type="ECO:0000256" key="14">
    <source>
        <dbReference type="PIRSR" id="PIRSR000130-1"/>
    </source>
</evidence>
<evidence type="ECO:0000256" key="19">
    <source>
        <dbReference type="RuleBase" id="RU003927"/>
    </source>
</evidence>
<keyword evidence="10 13" id="KW-0520">NAD</keyword>
<dbReference type="GO" id="GO:0006177">
    <property type="term" value="P:GMP biosynthetic process"/>
    <property type="evidence" value="ECO:0007669"/>
    <property type="project" value="UniProtKB-UniRule"/>
</dbReference>
<dbReference type="NCBIfam" id="TIGR01302">
    <property type="entry name" value="IMP_dehydrog"/>
    <property type="match status" value="1"/>
</dbReference>
<dbReference type="CDD" id="cd00381">
    <property type="entry name" value="IMPDH"/>
    <property type="match status" value="1"/>
</dbReference>
<feature type="domain" description="CBS" evidence="21">
    <location>
        <begin position="153"/>
        <end position="211"/>
    </location>
</feature>
<feature type="domain" description="CBS" evidence="21">
    <location>
        <begin position="94"/>
        <end position="149"/>
    </location>
</feature>
<dbReference type="GO" id="GO:0000166">
    <property type="term" value="F:nucleotide binding"/>
    <property type="evidence" value="ECO:0007669"/>
    <property type="project" value="UniProtKB-UniRule"/>
</dbReference>
<feature type="binding site" evidence="13 16">
    <location>
        <begin position="298"/>
        <end position="300"/>
    </location>
    <ligand>
        <name>NAD(+)</name>
        <dbReference type="ChEBI" id="CHEBI:57540"/>
    </ligand>
</feature>
<dbReference type="GO" id="GO:0046872">
    <property type="term" value="F:metal ion binding"/>
    <property type="evidence" value="ECO:0007669"/>
    <property type="project" value="UniProtKB-UniRule"/>
</dbReference>
<dbReference type="InterPro" id="IPR015875">
    <property type="entry name" value="IMP_DH/GMP_Rdtase_CS"/>
</dbReference>
<dbReference type="RefSeq" id="WP_058530386.1">
    <property type="nucleotide sequence ID" value="NZ_CAAAIN010000003.1"/>
</dbReference>
<evidence type="ECO:0000256" key="10">
    <source>
        <dbReference type="ARBA" id="ARBA00023027"/>
    </source>
</evidence>
<keyword evidence="6 13" id="KW-0332">GMP biosynthesis</keyword>
<dbReference type="PROSITE" id="PS00487">
    <property type="entry name" value="IMP_DH_GMP_RED"/>
    <property type="match status" value="1"/>
</dbReference>
<dbReference type="EC" id="1.1.1.205" evidence="13 20"/>
<dbReference type="GO" id="GO:0006183">
    <property type="term" value="P:GTP biosynthetic process"/>
    <property type="evidence" value="ECO:0007669"/>
    <property type="project" value="TreeGrafter"/>
</dbReference>
<feature type="active site" description="Thioimidate intermediate" evidence="13 14">
    <location>
        <position position="305"/>
    </location>
</feature>
<dbReference type="STRING" id="458.Lrub_0249"/>
<evidence type="ECO:0000256" key="15">
    <source>
        <dbReference type="PIRSR" id="PIRSR000130-2"/>
    </source>
</evidence>
<comment type="caution">
    <text evidence="22">The sequence shown here is derived from an EMBL/GenBank/DDBJ whole genome shotgun (WGS) entry which is preliminary data.</text>
</comment>
<evidence type="ECO:0000256" key="12">
    <source>
        <dbReference type="ARBA" id="ARBA00048028"/>
    </source>
</evidence>
<evidence type="ECO:0000256" key="16">
    <source>
        <dbReference type="PIRSR" id="PIRSR000130-3"/>
    </source>
</evidence>
<dbReference type="SUPFAM" id="SSF51412">
    <property type="entry name" value="Inosine monophosphate dehydrogenase (IMPDH)"/>
    <property type="match status" value="1"/>
</dbReference>
<comment type="subunit">
    <text evidence="3 13">Homotetramer.</text>
</comment>
<dbReference type="PATRIC" id="fig|458.5.peg.257"/>
<feature type="binding site" evidence="13">
    <location>
        <position position="248"/>
    </location>
    <ligand>
        <name>NAD(+)</name>
        <dbReference type="ChEBI" id="CHEBI:57540"/>
    </ligand>
</feature>
<evidence type="ECO:0000256" key="18">
    <source>
        <dbReference type="PROSITE-ProRule" id="PRU00703"/>
    </source>
</evidence>
<keyword evidence="23" id="KW-1185">Reference proteome</keyword>
<evidence type="ECO:0000256" key="3">
    <source>
        <dbReference type="ARBA" id="ARBA00011881"/>
    </source>
</evidence>
<evidence type="ECO:0000256" key="13">
    <source>
        <dbReference type="HAMAP-Rule" id="MF_01964"/>
    </source>
</evidence>
<evidence type="ECO:0000259" key="21">
    <source>
        <dbReference type="PROSITE" id="PS51371"/>
    </source>
</evidence>
<dbReference type="CDD" id="cd04601">
    <property type="entry name" value="CBS_pair_IMPDH"/>
    <property type="match status" value="1"/>
</dbReference>
<keyword evidence="7 13" id="KW-0658">Purine biosynthesis</keyword>
<dbReference type="Proteomes" id="UP000054608">
    <property type="component" value="Unassembled WGS sequence"/>
</dbReference>
<evidence type="ECO:0000256" key="5">
    <source>
        <dbReference type="ARBA" id="ARBA00022737"/>
    </source>
</evidence>
<feature type="binding site" description="in other chain" evidence="13 17">
    <location>
        <position position="300"/>
    </location>
    <ligand>
        <name>K(+)</name>
        <dbReference type="ChEBI" id="CHEBI:29103"/>
        <note>ligand shared between two tetrameric partners</note>
    </ligand>
</feature>
<evidence type="ECO:0000256" key="4">
    <source>
        <dbReference type="ARBA" id="ARBA00022723"/>
    </source>
</evidence>
<feature type="binding site" description="in other chain" evidence="13 17">
    <location>
        <position position="305"/>
    </location>
    <ligand>
        <name>K(+)</name>
        <dbReference type="ChEBI" id="CHEBI:29103"/>
        <note>ligand shared between two tetrameric partners</note>
    </ligand>
</feature>
<evidence type="ECO:0000256" key="1">
    <source>
        <dbReference type="ARBA" id="ARBA00001958"/>
    </source>
</evidence>
<keyword evidence="5" id="KW-0677">Repeat</keyword>
<dbReference type="PIRSF" id="PIRSF000130">
    <property type="entry name" value="IMPDH"/>
    <property type="match status" value="1"/>
</dbReference>
<dbReference type="PANTHER" id="PTHR11911:SF111">
    <property type="entry name" value="INOSINE-5'-MONOPHOSPHATE DEHYDROGENASE"/>
    <property type="match status" value="1"/>
</dbReference>
<dbReference type="AlphaFoldDB" id="A0A0W0Y0S0"/>
<comment type="cofactor">
    <cofactor evidence="1 13">
        <name>K(+)</name>
        <dbReference type="ChEBI" id="CHEBI:29103"/>
    </cofactor>
</comment>
<evidence type="ECO:0000256" key="11">
    <source>
        <dbReference type="ARBA" id="ARBA00023122"/>
    </source>
</evidence>
<keyword evidence="11 18" id="KW-0129">CBS domain</keyword>
<dbReference type="InterPro" id="IPR005990">
    <property type="entry name" value="IMP_DH"/>
</dbReference>
<feature type="binding site" evidence="13">
    <location>
        <position position="471"/>
    </location>
    <ligand>
        <name>K(+)</name>
        <dbReference type="ChEBI" id="CHEBI:29103"/>
        <note>ligand shared between two tetrameric partners</note>
    </ligand>
</feature>
<evidence type="ECO:0000256" key="9">
    <source>
        <dbReference type="ARBA" id="ARBA00023002"/>
    </source>
</evidence>
<dbReference type="InterPro" id="IPR000644">
    <property type="entry name" value="CBS_dom"/>
</dbReference>
<dbReference type="SUPFAM" id="SSF54631">
    <property type="entry name" value="CBS-domain pair"/>
    <property type="match status" value="1"/>
</dbReference>
<dbReference type="SMART" id="SM00116">
    <property type="entry name" value="CBS"/>
    <property type="match status" value="2"/>
</dbReference>
<comment type="function">
    <text evidence="13">Catalyzes the conversion of inosine 5'-phosphate (IMP) to xanthosine 5'-phosphate (XMP), the first committed and rate-limiting step in the de novo synthesis of guanine nucleotides, and therefore plays an important role in the regulation of cell growth.</text>
</comment>
<feature type="active site" description="Proton acceptor" evidence="13 14">
    <location>
        <position position="402"/>
    </location>
</feature>
<comment type="catalytic activity">
    <reaction evidence="12 13 20">
        <text>IMP + NAD(+) + H2O = XMP + NADH + H(+)</text>
        <dbReference type="Rhea" id="RHEA:11708"/>
        <dbReference type="ChEBI" id="CHEBI:15377"/>
        <dbReference type="ChEBI" id="CHEBI:15378"/>
        <dbReference type="ChEBI" id="CHEBI:57464"/>
        <dbReference type="ChEBI" id="CHEBI:57540"/>
        <dbReference type="ChEBI" id="CHEBI:57945"/>
        <dbReference type="ChEBI" id="CHEBI:58053"/>
        <dbReference type="EC" id="1.1.1.205"/>
    </reaction>
</comment>
<organism evidence="22 23">
    <name type="scientific">Legionella rubrilucens</name>
    <dbReference type="NCBI Taxonomy" id="458"/>
    <lineage>
        <taxon>Bacteria</taxon>
        <taxon>Pseudomonadati</taxon>
        <taxon>Pseudomonadota</taxon>
        <taxon>Gammaproteobacteria</taxon>
        <taxon>Legionellales</taxon>
        <taxon>Legionellaceae</taxon>
        <taxon>Legionella</taxon>
    </lineage>
</organism>
<dbReference type="InterPro" id="IPR046342">
    <property type="entry name" value="CBS_dom_sf"/>
</dbReference>
<comment type="activity regulation">
    <text evidence="13">Mycophenolic acid (MPA) is a non-competitive inhibitor that prevents formation of the closed enzyme conformation by binding to the same site as the amobile flap. In contrast, mizoribine monophosphate (MZP) is a competitive inhibitor that induces the closed conformation. MPA is a potent inhibitor of mammalian IMPDHs but a poor inhibitor of the bacterial enzymes. MZP is a more potent inhibitor of bacterial IMPDH.</text>
</comment>
<dbReference type="InterPro" id="IPR013785">
    <property type="entry name" value="Aldolase_TIM"/>
</dbReference>
<feature type="binding site" evidence="13 15">
    <location>
        <begin position="337"/>
        <end position="339"/>
    </location>
    <ligand>
        <name>IMP</name>
        <dbReference type="ChEBI" id="CHEBI:58053"/>
    </ligand>
</feature>
<dbReference type="OrthoDB" id="9805398at2"/>
<dbReference type="FunFam" id="3.20.20.70:FF:000003">
    <property type="entry name" value="GMP reductase"/>
    <property type="match status" value="1"/>
</dbReference>
<feature type="binding site" evidence="16">
    <location>
        <begin position="248"/>
        <end position="250"/>
    </location>
    <ligand>
        <name>NAD(+)</name>
        <dbReference type="ChEBI" id="CHEBI:57540"/>
    </ligand>
</feature>
<gene>
    <name evidence="13 22" type="primary">guaB</name>
    <name evidence="22" type="ORF">Lrub_0249</name>
</gene>
<comment type="pathway">
    <text evidence="13 20">Purine metabolism; XMP biosynthesis via de novo pathway; XMP from IMP: step 1/1.</text>
</comment>
<dbReference type="Gene3D" id="3.20.20.70">
    <property type="entry name" value="Aldolase class I"/>
    <property type="match status" value="1"/>
</dbReference>
<reference evidence="22 23" key="1">
    <citation type="submission" date="2015-11" db="EMBL/GenBank/DDBJ databases">
        <title>Genomic analysis of 38 Legionella species identifies large and diverse effector repertoires.</title>
        <authorList>
            <person name="Burstein D."/>
            <person name="Amaro F."/>
            <person name="Zusman T."/>
            <person name="Lifshitz Z."/>
            <person name="Cohen O."/>
            <person name="Gilbert J.A."/>
            <person name="Pupko T."/>
            <person name="Shuman H.A."/>
            <person name="Segal G."/>
        </authorList>
    </citation>
    <scope>NUCLEOTIDE SEQUENCE [LARGE SCALE GENOMIC DNA]</scope>
    <source>
        <strain evidence="22 23">WA-270A-C2</strain>
    </source>
</reference>
<evidence type="ECO:0000256" key="20">
    <source>
        <dbReference type="RuleBase" id="RU003928"/>
    </source>
</evidence>
<comment type="caution">
    <text evidence="13">Lacks conserved residue(s) required for the propagation of feature annotation.</text>
</comment>
<feature type="binding site" evidence="13 15">
    <location>
        <position position="417"/>
    </location>
    <ligand>
        <name>IMP</name>
        <dbReference type="ChEBI" id="CHEBI:58053"/>
    </ligand>
</feature>
<proteinExistence type="inferred from homology"/>
<dbReference type="HAMAP" id="MF_01964">
    <property type="entry name" value="IMPDH"/>
    <property type="match status" value="1"/>
</dbReference>
<evidence type="ECO:0000256" key="8">
    <source>
        <dbReference type="ARBA" id="ARBA00022958"/>
    </source>
</evidence>
<dbReference type="InterPro" id="IPR001093">
    <property type="entry name" value="IMP_DH_GMPRt"/>
</dbReference>
<keyword evidence="8 13" id="KW-0630">Potassium</keyword>
<dbReference type="SMART" id="SM01240">
    <property type="entry name" value="IMPDH"/>
    <property type="match status" value="1"/>
</dbReference>
<dbReference type="UniPathway" id="UPA00601">
    <property type="reaction ID" value="UER00295"/>
</dbReference>
<keyword evidence="4 13" id="KW-0479">Metal-binding</keyword>
<feature type="binding site" evidence="13 15">
    <location>
        <begin position="360"/>
        <end position="361"/>
    </location>
    <ligand>
        <name>IMP</name>
        <dbReference type="ChEBI" id="CHEBI:58053"/>
    </ligand>
</feature>
<protein>
    <recommendedName>
        <fullName evidence="13 20">Inosine-5'-monophosphate dehydrogenase</fullName>
        <shortName evidence="13">IMP dehydrogenase</shortName>
        <shortName evidence="13">IMPD</shortName>
        <shortName evidence="13">IMPDH</shortName>
        <ecNumber evidence="13 20">1.1.1.205</ecNumber>
    </recommendedName>
</protein>